<dbReference type="EMBL" id="PFAF01000008">
    <property type="protein sequence ID" value="PIR99211.1"/>
    <property type="molecule type" value="Genomic_DNA"/>
</dbReference>
<evidence type="ECO:0000256" key="7">
    <source>
        <dbReference type="ARBA" id="ARBA00023065"/>
    </source>
</evidence>
<comment type="subunit">
    <text evidence="12">F-type ATPases have 2 components, F(1) - the catalytic core - and F(0) - the membrane proton channel. F(1) has five subunits: alpha(3), beta(3), gamma(1), delta(1), epsilon(1). F(0) has three main subunits: a(1), b(2) and c(10-14). The alpha and beta chains form an alternating ring which encloses part of the gamma chain. F(1) is attached to F(0) by a central stalk formed by the gamma and epsilon chains, while a peripheral stalk is formed by the delta and b chains.</text>
</comment>
<dbReference type="HAMAP" id="MF_01398">
    <property type="entry name" value="ATP_synth_b_bprime"/>
    <property type="match status" value="1"/>
</dbReference>
<accession>A0A2H0VJF2</accession>
<evidence type="ECO:0000256" key="3">
    <source>
        <dbReference type="ARBA" id="ARBA00022547"/>
    </source>
</evidence>
<comment type="function">
    <text evidence="12">Component of the F(0) channel, it forms part of the peripheral stalk, linking F(1) to F(0).</text>
</comment>
<dbReference type="GO" id="GO:0046933">
    <property type="term" value="F:proton-transporting ATP synthase activity, rotational mechanism"/>
    <property type="evidence" value="ECO:0007669"/>
    <property type="project" value="UniProtKB-UniRule"/>
</dbReference>
<sequence length="158" mass="17459">MEIDIKQVLLQLLNFGVLVFLFTKFMFKPILKILDARSKKIADGQLATEKSLKEAARAEKKQAESLAEASKKAASIIAEAKTESKKLGVELITEAKSVASIELSKQKEAFQKELEDVEFKLKGRIVDLVVSTTKAVLADTLKPADLKKITAKEISKLK</sequence>
<keyword evidence="8 12" id="KW-0472">Membrane</keyword>
<dbReference type="InterPro" id="IPR002146">
    <property type="entry name" value="ATP_synth_b/b'su_bac/chlpt"/>
</dbReference>
<evidence type="ECO:0000256" key="13">
    <source>
        <dbReference type="RuleBase" id="RU003848"/>
    </source>
</evidence>
<dbReference type="PANTHER" id="PTHR33445:SF2">
    <property type="entry name" value="ATP SYNTHASE SUBUNIT B', CHLOROPLASTIC"/>
    <property type="match status" value="1"/>
</dbReference>
<reference evidence="16" key="1">
    <citation type="submission" date="2017-09" db="EMBL/GenBank/DDBJ databases">
        <title>Depth-based differentiation of microbial function through sediment-hosted aquifers and enrichment of novel symbionts in the deep terrestrial subsurface.</title>
        <authorList>
            <person name="Probst A.J."/>
            <person name="Ladd B."/>
            <person name="Jarett J.K."/>
            <person name="Geller-Mcgrath D.E."/>
            <person name="Sieber C.M.K."/>
            <person name="Emerson J.B."/>
            <person name="Anantharaman K."/>
            <person name="Thomas B.C."/>
            <person name="Malmstrom R."/>
            <person name="Stieglmeier M."/>
            <person name="Klingl A."/>
            <person name="Woyke T."/>
            <person name="Ryan C.M."/>
            <person name="Banfield J.F."/>
        </authorList>
    </citation>
    <scope>NUCLEOTIDE SEQUENCE [LARGE SCALE GENOMIC DNA]</scope>
</reference>
<keyword evidence="5 12" id="KW-0375">Hydrogen ion transport</keyword>
<comment type="caution">
    <text evidence="15">The sequence shown here is derived from an EMBL/GenBank/DDBJ whole genome shotgun (WGS) entry which is preliminary data.</text>
</comment>
<feature type="transmembrane region" description="Helical" evidence="12">
    <location>
        <begin position="12"/>
        <end position="31"/>
    </location>
</feature>
<evidence type="ECO:0000256" key="12">
    <source>
        <dbReference type="HAMAP-Rule" id="MF_01398"/>
    </source>
</evidence>
<keyword evidence="9 12" id="KW-0066">ATP synthesis</keyword>
<dbReference type="PANTHER" id="PTHR33445">
    <property type="entry name" value="ATP SYNTHASE SUBUNIT B', CHLOROPLASTIC"/>
    <property type="match status" value="1"/>
</dbReference>
<evidence type="ECO:0000256" key="4">
    <source>
        <dbReference type="ARBA" id="ARBA00022692"/>
    </source>
</evidence>
<keyword evidence="2 12" id="KW-0813">Transport</keyword>
<keyword evidence="4 12" id="KW-0812">Transmembrane</keyword>
<gene>
    <name evidence="12 15" type="primary">atpF</name>
    <name evidence="15" type="ORF">COT87_00550</name>
</gene>
<dbReference type="CDD" id="cd06503">
    <property type="entry name" value="ATP-synt_Fo_b"/>
    <property type="match status" value="1"/>
</dbReference>
<name>A0A2H0VJF2_9BACT</name>
<dbReference type="NCBIfam" id="TIGR01144">
    <property type="entry name" value="ATP_synt_b"/>
    <property type="match status" value="1"/>
</dbReference>
<evidence type="ECO:0000256" key="10">
    <source>
        <dbReference type="ARBA" id="ARBA00025198"/>
    </source>
</evidence>
<keyword evidence="6 12" id="KW-1133">Transmembrane helix</keyword>
<comment type="subcellular location">
    <subcellularLocation>
        <location evidence="12">Cell membrane</location>
        <topology evidence="12">Single-pass membrane protein</topology>
    </subcellularLocation>
    <subcellularLocation>
        <location evidence="11">Endomembrane system</location>
        <topology evidence="11">Single-pass membrane protein</topology>
    </subcellularLocation>
</comment>
<protein>
    <recommendedName>
        <fullName evidence="12">ATP synthase subunit b</fullName>
    </recommendedName>
    <alternativeName>
        <fullName evidence="12">ATP synthase F(0) sector subunit b</fullName>
    </alternativeName>
    <alternativeName>
        <fullName evidence="12">ATPase subunit I</fullName>
    </alternativeName>
    <alternativeName>
        <fullName evidence="12">F-type ATPase subunit b</fullName>
        <shortName evidence="12">F-ATPase subunit b</shortName>
    </alternativeName>
</protein>
<dbReference type="Gene3D" id="6.10.250.1580">
    <property type="match status" value="1"/>
</dbReference>
<keyword evidence="3 12" id="KW-0138">CF(0)</keyword>
<feature type="coiled-coil region" evidence="14">
    <location>
        <begin position="46"/>
        <end position="73"/>
    </location>
</feature>
<dbReference type="InterPro" id="IPR005864">
    <property type="entry name" value="ATP_synth_F0_bsu_bac"/>
</dbReference>
<dbReference type="Pfam" id="PF00430">
    <property type="entry name" value="ATP-synt_B"/>
    <property type="match status" value="1"/>
</dbReference>
<dbReference type="InterPro" id="IPR050059">
    <property type="entry name" value="ATP_synthase_B_chain"/>
</dbReference>
<evidence type="ECO:0000256" key="5">
    <source>
        <dbReference type="ARBA" id="ARBA00022781"/>
    </source>
</evidence>
<dbReference type="GO" id="GO:0045259">
    <property type="term" value="C:proton-transporting ATP synthase complex"/>
    <property type="evidence" value="ECO:0007669"/>
    <property type="project" value="UniProtKB-KW"/>
</dbReference>
<evidence type="ECO:0000256" key="11">
    <source>
        <dbReference type="ARBA" id="ARBA00037847"/>
    </source>
</evidence>
<evidence type="ECO:0000256" key="9">
    <source>
        <dbReference type="ARBA" id="ARBA00023310"/>
    </source>
</evidence>
<dbReference type="GO" id="GO:0046961">
    <property type="term" value="F:proton-transporting ATPase activity, rotational mechanism"/>
    <property type="evidence" value="ECO:0007669"/>
    <property type="project" value="TreeGrafter"/>
</dbReference>
<keyword evidence="12" id="KW-1003">Cell membrane</keyword>
<comment type="function">
    <text evidence="10 12">F(1)F(0) ATP synthase produces ATP from ADP in the presence of a proton or sodium gradient. F-type ATPases consist of two structural domains, F(1) containing the extramembraneous catalytic core and F(0) containing the membrane proton channel, linked together by a central stalk and a peripheral stalk. During catalysis, ATP synthesis in the catalytic domain of F(1) is coupled via a rotary mechanism of the central stalk subunits to proton translocation.</text>
</comment>
<evidence type="ECO:0000256" key="8">
    <source>
        <dbReference type="ARBA" id="ARBA00023136"/>
    </source>
</evidence>
<keyword evidence="7 12" id="KW-0406">Ion transport</keyword>
<dbReference type="GO" id="GO:0012505">
    <property type="term" value="C:endomembrane system"/>
    <property type="evidence" value="ECO:0007669"/>
    <property type="project" value="UniProtKB-SubCell"/>
</dbReference>
<evidence type="ECO:0000313" key="15">
    <source>
        <dbReference type="EMBL" id="PIR99211.1"/>
    </source>
</evidence>
<evidence type="ECO:0000256" key="14">
    <source>
        <dbReference type="SAM" id="Coils"/>
    </source>
</evidence>
<evidence type="ECO:0000256" key="2">
    <source>
        <dbReference type="ARBA" id="ARBA00022448"/>
    </source>
</evidence>
<dbReference type="GO" id="GO:0005886">
    <property type="term" value="C:plasma membrane"/>
    <property type="evidence" value="ECO:0007669"/>
    <property type="project" value="UniProtKB-SubCell"/>
</dbReference>
<proteinExistence type="inferred from homology"/>
<evidence type="ECO:0000256" key="6">
    <source>
        <dbReference type="ARBA" id="ARBA00022989"/>
    </source>
</evidence>
<organism evidence="15 16">
    <name type="scientific">Candidatus Collierbacteria bacterium CG10_big_fil_rev_8_21_14_0_10_44_9</name>
    <dbReference type="NCBI Taxonomy" id="1974535"/>
    <lineage>
        <taxon>Bacteria</taxon>
        <taxon>Candidatus Collieribacteriota</taxon>
    </lineage>
</organism>
<dbReference type="AlphaFoldDB" id="A0A2H0VJF2"/>
<evidence type="ECO:0000313" key="16">
    <source>
        <dbReference type="Proteomes" id="UP000230796"/>
    </source>
</evidence>
<dbReference type="Proteomes" id="UP000230796">
    <property type="component" value="Unassembled WGS sequence"/>
</dbReference>
<comment type="similarity">
    <text evidence="1 12 13">Belongs to the ATPase B chain family.</text>
</comment>
<evidence type="ECO:0000256" key="1">
    <source>
        <dbReference type="ARBA" id="ARBA00005513"/>
    </source>
</evidence>
<keyword evidence="14" id="KW-0175">Coiled coil</keyword>